<name>A0A9W6U8P8_9STRA</name>
<reference evidence="2" key="1">
    <citation type="submission" date="2023-04" db="EMBL/GenBank/DDBJ databases">
        <title>Phytophthora fragariaefolia NBRC 109709.</title>
        <authorList>
            <person name="Ichikawa N."/>
            <person name="Sato H."/>
            <person name="Tonouchi N."/>
        </authorList>
    </citation>
    <scope>NUCLEOTIDE SEQUENCE</scope>
    <source>
        <strain evidence="2">NBRC 109709</strain>
    </source>
</reference>
<dbReference type="Proteomes" id="UP001165121">
    <property type="component" value="Unassembled WGS sequence"/>
</dbReference>
<feature type="transmembrane region" description="Helical" evidence="1">
    <location>
        <begin position="68"/>
        <end position="93"/>
    </location>
</feature>
<keyword evidence="1" id="KW-0812">Transmembrane</keyword>
<dbReference type="AlphaFoldDB" id="A0A9W6U8P8"/>
<organism evidence="2 3">
    <name type="scientific">Phytophthora fragariaefolia</name>
    <dbReference type="NCBI Taxonomy" id="1490495"/>
    <lineage>
        <taxon>Eukaryota</taxon>
        <taxon>Sar</taxon>
        <taxon>Stramenopiles</taxon>
        <taxon>Oomycota</taxon>
        <taxon>Peronosporomycetes</taxon>
        <taxon>Peronosporales</taxon>
        <taxon>Peronosporaceae</taxon>
        <taxon>Phytophthora</taxon>
    </lineage>
</organism>
<protein>
    <submittedName>
        <fullName evidence="2">Unnamed protein product</fullName>
    </submittedName>
</protein>
<keyword evidence="1" id="KW-1133">Transmembrane helix</keyword>
<keyword evidence="3" id="KW-1185">Reference proteome</keyword>
<proteinExistence type="predicted"/>
<dbReference type="EMBL" id="BSXT01000461">
    <property type="protein sequence ID" value="GMF28103.1"/>
    <property type="molecule type" value="Genomic_DNA"/>
</dbReference>
<feature type="transmembrane region" description="Helical" evidence="1">
    <location>
        <begin position="12"/>
        <end position="34"/>
    </location>
</feature>
<feature type="transmembrane region" description="Helical" evidence="1">
    <location>
        <begin position="348"/>
        <end position="369"/>
    </location>
</feature>
<keyword evidence="1" id="KW-0472">Membrane</keyword>
<feature type="transmembrane region" description="Helical" evidence="1">
    <location>
        <begin position="214"/>
        <end position="236"/>
    </location>
</feature>
<evidence type="ECO:0000313" key="2">
    <source>
        <dbReference type="EMBL" id="GMF28103.1"/>
    </source>
</evidence>
<evidence type="ECO:0000256" key="1">
    <source>
        <dbReference type="SAM" id="Phobius"/>
    </source>
</evidence>
<dbReference type="SUPFAM" id="SSF52058">
    <property type="entry name" value="L domain-like"/>
    <property type="match status" value="1"/>
</dbReference>
<dbReference type="OrthoDB" id="107262at2759"/>
<sequence length="684" mass="77442">MHRAKATEVVQVSSCAFTVWWIILLIVHITVAFYNAVYGYYYWDLPNTYLNVLLVSFQIGMPPETDRIIATIHIVIAVLHAACILLMLGGSILQWSLAFTPWATCNSDNKTEEVKSDRTSSVIARSFKMIYGTLSDQHGLLGVNGKYFHHIQACREIAETALQTRQAYRMSTLLPRTLLNRFYTILITTNCWAPAIINTRLFKGDEARKRLTIIVLDCALGLMACLGVEIIVVLHYTSNFNLKLWGFDFCTWYNDEWMAQAYNEFQMVIVVSWMDLVSRTIFSLGLIATTTNMKELLQRMPQKRNRVIQSVFTAGPHEDIVPANASPSKRNWFLRHYDSNLRKRIEHLTLHSAHILFGVWGAVVLGFHIHASMQPLLPQCLMQVRPWVVSRPSCYLAGLDCHTLGISGLEAEVEAKWSEFDSFTVVQLLIRHCPALEVPPRFSEFHSLRGIKVEHDGRLLPAGLLWADFPPSVYDIEFCVTNLRDLPDDLDAKWSQNMLLQLEYSQLTVVHPVLLRLGPGYLALMGNPITELPSGMFEIDNTYLIGISDMDIQELPRNVAKLSASLAWVFMRETNVSFYWKWADELVERMASRSAPWIAGYSTYCEDLAKIENGTATTFRVPLSAEYSQTLMDPTETNLQVISKAANCKAVTGLPSGGGMFHPLFYEDSINAISAPPRLVRPTN</sequence>
<comment type="caution">
    <text evidence="2">The sequence shown here is derived from an EMBL/GenBank/DDBJ whole genome shotgun (WGS) entry which is preliminary data.</text>
</comment>
<feature type="transmembrane region" description="Helical" evidence="1">
    <location>
        <begin position="182"/>
        <end position="202"/>
    </location>
</feature>
<accession>A0A9W6U8P8</accession>
<evidence type="ECO:0000313" key="3">
    <source>
        <dbReference type="Proteomes" id="UP001165121"/>
    </source>
</evidence>
<gene>
    <name evidence="2" type="ORF">Pfra01_000574500</name>
</gene>